<feature type="region of interest" description="Disordered" evidence="1">
    <location>
        <begin position="208"/>
        <end position="265"/>
    </location>
</feature>
<dbReference type="AlphaFoldDB" id="Q4SJZ2"/>
<comment type="caution">
    <text evidence="3">The sequence shown here is derived from an EMBL/GenBank/DDBJ whole genome shotgun (WGS) entry which is preliminary data.</text>
</comment>
<sequence>MGSRPMLQVNLEAAVSISAPAQLDSASNPGRTPAEAPTAPAASPKPRGGEQLVGGVPARLAGRHFLGKRESDSDCKVCCHRKRKTVVEEEHERKKPKMEEPGGKQEEEEANGLEAGEEKHGEKENCETSEKRGNRTSYYCKTCAGEPSLCPVPCFEVYHTRLVYRAAPQLETKGSSAEGEERVPVPMVAPPLVKDTQDAAVQSECLSASEEKAIQVPASTAEPEAGRRVGAQHPTQPDGFQGEPPVWSQGLEKLGPPAKQAADAE</sequence>
<dbReference type="Pfam" id="PF13842">
    <property type="entry name" value="zf-Tnp_2"/>
    <property type="match status" value="1"/>
</dbReference>
<name>Q4SJZ2_TETNG</name>
<reference evidence="3" key="2">
    <citation type="submission" date="2004-02" db="EMBL/GenBank/DDBJ databases">
        <authorList>
            <consortium name="Genoscope"/>
            <consortium name="Whitehead Institute Centre for Genome Research"/>
        </authorList>
    </citation>
    <scope>NUCLEOTIDE SEQUENCE</scope>
</reference>
<dbReference type="EMBL" id="CAAE01014571">
    <property type="protein sequence ID" value="CAF99040.1"/>
    <property type="molecule type" value="Genomic_DNA"/>
</dbReference>
<reference evidence="3" key="1">
    <citation type="journal article" date="2004" name="Nature">
        <title>Genome duplication in the teleost fish Tetraodon nigroviridis reveals the early vertebrate proto-karyotype.</title>
        <authorList>
            <person name="Jaillon O."/>
            <person name="Aury J.-M."/>
            <person name="Brunet F."/>
            <person name="Petit J.-L."/>
            <person name="Stange-Thomann N."/>
            <person name="Mauceli E."/>
            <person name="Bouneau L."/>
            <person name="Fischer C."/>
            <person name="Ozouf-Costaz C."/>
            <person name="Bernot A."/>
            <person name="Nicaud S."/>
            <person name="Jaffe D."/>
            <person name="Fisher S."/>
            <person name="Lutfalla G."/>
            <person name="Dossat C."/>
            <person name="Segurens B."/>
            <person name="Dasilva C."/>
            <person name="Salanoubat M."/>
            <person name="Levy M."/>
            <person name="Boudet N."/>
            <person name="Castellano S."/>
            <person name="Anthouard V."/>
            <person name="Jubin C."/>
            <person name="Castelli V."/>
            <person name="Katinka M."/>
            <person name="Vacherie B."/>
            <person name="Biemont C."/>
            <person name="Skalli Z."/>
            <person name="Cattolico L."/>
            <person name="Poulain J."/>
            <person name="De Berardinis V."/>
            <person name="Cruaud C."/>
            <person name="Duprat S."/>
            <person name="Brottier P."/>
            <person name="Coutanceau J.-P."/>
            <person name="Gouzy J."/>
            <person name="Parra G."/>
            <person name="Lardier G."/>
            <person name="Chapple C."/>
            <person name="McKernan K.J."/>
            <person name="McEwan P."/>
            <person name="Bosak S."/>
            <person name="Kellis M."/>
            <person name="Volff J.-N."/>
            <person name="Guigo R."/>
            <person name="Zody M.C."/>
            <person name="Mesirov J."/>
            <person name="Lindblad-Toh K."/>
            <person name="Birren B."/>
            <person name="Nusbaum C."/>
            <person name="Kahn D."/>
            <person name="Robinson-Rechavi M."/>
            <person name="Laudet V."/>
            <person name="Schachter V."/>
            <person name="Quetier F."/>
            <person name="Saurin W."/>
            <person name="Scarpelli C."/>
            <person name="Wincker P."/>
            <person name="Lander E.S."/>
            <person name="Weissenbach J."/>
            <person name="Roest Crollius H."/>
        </authorList>
    </citation>
    <scope>NUCLEOTIDE SEQUENCE [LARGE SCALE GENOMIC DNA]</scope>
</reference>
<dbReference type="InterPro" id="IPR032718">
    <property type="entry name" value="PGBD4_Znf_C"/>
</dbReference>
<protein>
    <submittedName>
        <fullName evidence="3">(spotted green pufferfish) hypothetical protein</fullName>
    </submittedName>
</protein>
<feature type="compositionally biased region" description="Basic and acidic residues" evidence="1">
    <location>
        <begin position="116"/>
        <end position="130"/>
    </location>
</feature>
<feature type="region of interest" description="Disordered" evidence="1">
    <location>
        <begin position="84"/>
        <end position="130"/>
    </location>
</feature>
<evidence type="ECO:0000259" key="2">
    <source>
        <dbReference type="Pfam" id="PF13842"/>
    </source>
</evidence>
<feature type="compositionally biased region" description="Basic and acidic residues" evidence="1">
    <location>
        <begin position="85"/>
        <end position="105"/>
    </location>
</feature>
<organism evidence="3">
    <name type="scientific">Tetraodon nigroviridis</name>
    <name type="common">Spotted green pufferfish</name>
    <name type="synonym">Chelonodon nigroviridis</name>
    <dbReference type="NCBI Taxonomy" id="99883"/>
    <lineage>
        <taxon>Eukaryota</taxon>
        <taxon>Metazoa</taxon>
        <taxon>Chordata</taxon>
        <taxon>Craniata</taxon>
        <taxon>Vertebrata</taxon>
        <taxon>Euteleostomi</taxon>
        <taxon>Actinopterygii</taxon>
        <taxon>Neopterygii</taxon>
        <taxon>Teleostei</taxon>
        <taxon>Neoteleostei</taxon>
        <taxon>Acanthomorphata</taxon>
        <taxon>Eupercaria</taxon>
        <taxon>Tetraodontiformes</taxon>
        <taxon>Tetradontoidea</taxon>
        <taxon>Tetraodontidae</taxon>
        <taxon>Tetraodon</taxon>
    </lineage>
</organism>
<dbReference type="KEGG" id="tng:GSTEN00016983G001"/>
<feature type="region of interest" description="Disordered" evidence="1">
    <location>
        <begin position="20"/>
        <end position="56"/>
    </location>
</feature>
<evidence type="ECO:0000313" key="3">
    <source>
        <dbReference type="EMBL" id="CAF99040.1"/>
    </source>
</evidence>
<gene>
    <name evidence="3" type="ORF">GSTENG00016983001</name>
</gene>
<feature type="domain" description="PiggyBac transposable element-derived protein 4 C-terminal zinc-finger" evidence="2">
    <location>
        <begin position="120"/>
        <end position="159"/>
    </location>
</feature>
<accession>Q4SJZ2</accession>
<proteinExistence type="predicted"/>
<evidence type="ECO:0000256" key="1">
    <source>
        <dbReference type="SAM" id="MobiDB-lite"/>
    </source>
</evidence>
<dbReference type="OrthoDB" id="9986773at2759"/>
<feature type="compositionally biased region" description="Low complexity" evidence="1">
    <location>
        <begin position="33"/>
        <end position="46"/>
    </location>
</feature>